<evidence type="ECO:0000256" key="3">
    <source>
        <dbReference type="ARBA" id="ARBA00023204"/>
    </source>
</evidence>
<comment type="function">
    <text evidence="4">This protein is involved in the repair of mismatches in DNA. It is required for dam-dependent methyl-directed DNA mismatch repair. May act as a 'molecular matchmaker', a protein that promotes the formation of a stable complex between two or more DNA-binding proteins in an ATP-dependent manner without itself being part of a final effector complex.</text>
</comment>
<dbReference type="AlphaFoldDB" id="A0A1F5SYJ3"/>
<dbReference type="InterPro" id="IPR020568">
    <property type="entry name" value="Ribosomal_Su5_D2-typ_SF"/>
</dbReference>
<keyword evidence="3 4" id="KW-0234">DNA repair</keyword>
<dbReference type="Proteomes" id="UP000179001">
    <property type="component" value="Unassembled WGS sequence"/>
</dbReference>
<dbReference type="GO" id="GO:0005524">
    <property type="term" value="F:ATP binding"/>
    <property type="evidence" value="ECO:0007669"/>
    <property type="project" value="InterPro"/>
</dbReference>
<dbReference type="InterPro" id="IPR014790">
    <property type="entry name" value="MutL_C"/>
</dbReference>
<dbReference type="STRING" id="1798002.A2478_04510"/>
<dbReference type="SUPFAM" id="SSF55874">
    <property type="entry name" value="ATPase domain of HSP90 chaperone/DNA topoisomerase II/histidine kinase"/>
    <property type="match status" value="1"/>
</dbReference>
<evidence type="ECO:0000256" key="4">
    <source>
        <dbReference type="HAMAP-Rule" id="MF_00149"/>
    </source>
</evidence>
<dbReference type="Gene3D" id="3.30.1370.100">
    <property type="entry name" value="MutL, C-terminal domain, regulatory subdomain"/>
    <property type="match status" value="1"/>
</dbReference>
<evidence type="ECO:0000313" key="7">
    <source>
        <dbReference type="EMBL" id="OGF31719.1"/>
    </source>
</evidence>
<dbReference type="InterPro" id="IPR014762">
    <property type="entry name" value="DNA_mismatch_repair_CS"/>
</dbReference>
<dbReference type="Pfam" id="PF08676">
    <property type="entry name" value="MutL_C"/>
    <property type="match status" value="1"/>
</dbReference>
<dbReference type="Gene3D" id="3.30.230.10">
    <property type="match status" value="1"/>
</dbReference>
<dbReference type="Pfam" id="PF13589">
    <property type="entry name" value="HATPase_c_3"/>
    <property type="match status" value="1"/>
</dbReference>
<organism evidence="7 8">
    <name type="scientific">Candidatus Falkowbacteria bacterium RIFOXYC2_FULL_36_12</name>
    <dbReference type="NCBI Taxonomy" id="1798002"/>
    <lineage>
        <taxon>Bacteria</taxon>
        <taxon>Candidatus Falkowiibacteriota</taxon>
    </lineage>
</organism>
<dbReference type="Gene3D" id="3.30.1540.20">
    <property type="entry name" value="MutL, C-terminal domain, dimerisation subdomain"/>
    <property type="match status" value="1"/>
</dbReference>
<dbReference type="InterPro" id="IPR036890">
    <property type="entry name" value="HATPase_C_sf"/>
</dbReference>
<dbReference type="SMART" id="SM00853">
    <property type="entry name" value="MutL_C"/>
    <property type="match status" value="1"/>
</dbReference>
<evidence type="ECO:0000256" key="2">
    <source>
        <dbReference type="ARBA" id="ARBA00022763"/>
    </source>
</evidence>
<dbReference type="InterPro" id="IPR042120">
    <property type="entry name" value="MutL_C_dimsub"/>
</dbReference>
<dbReference type="GO" id="GO:0006298">
    <property type="term" value="P:mismatch repair"/>
    <property type="evidence" value="ECO:0007669"/>
    <property type="project" value="UniProtKB-UniRule"/>
</dbReference>
<dbReference type="EMBL" id="MFGJ01000007">
    <property type="protein sequence ID" value="OGF31719.1"/>
    <property type="molecule type" value="Genomic_DNA"/>
</dbReference>
<reference evidence="7 8" key="1">
    <citation type="journal article" date="2016" name="Nat. Commun.">
        <title>Thousands of microbial genomes shed light on interconnected biogeochemical processes in an aquifer system.</title>
        <authorList>
            <person name="Anantharaman K."/>
            <person name="Brown C.T."/>
            <person name="Hug L.A."/>
            <person name="Sharon I."/>
            <person name="Castelle C.J."/>
            <person name="Probst A.J."/>
            <person name="Thomas B.C."/>
            <person name="Singh A."/>
            <person name="Wilkins M.J."/>
            <person name="Karaoz U."/>
            <person name="Brodie E.L."/>
            <person name="Williams K.H."/>
            <person name="Hubbard S.S."/>
            <person name="Banfield J.F."/>
        </authorList>
    </citation>
    <scope>NUCLEOTIDE SEQUENCE [LARGE SCALE GENOMIC DNA]</scope>
</reference>
<dbReference type="InterPro" id="IPR013507">
    <property type="entry name" value="DNA_mismatch_S5_2-like"/>
</dbReference>
<dbReference type="FunFam" id="3.30.565.10:FF:000003">
    <property type="entry name" value="DNA mismatch repair endonuclease MutL"/>
    <property type="match status" value="1"/>
</dbReference>
<dbReference type="GO" id="GO:0016887">
    <property type="term" value="F:ATP hydrolysis activity"/>
    <property type="evidence" value="ECO:0007669"/>
    <property type="project" value="InterPro"/>
</dbReference>
<evidence type="ECO:0000256" key="1">
    <source>
        <dbReference type="ARBA" id="ARBA00006082"/>
    </source>
</evidence>
<dbReference type="PANTHER" id="PTHR10073">
    <property type="entry name" value="DNA MISMATCH REPAIR PROTEIN MLH, PMS, MUTL"/>
    <property type="match status" value="1"/>
</dbReference>
<dbReference type="InterPro" id="IPR042121">
    <property type="entry name" value="MutL_C_regsub"/>
</dbReference>
<dbReference type="GO" id="GO:0140664">
    <property type="term" value="F:ATP-dependent DNA damage sensor activity"/>
    <property type="evidence" value="ECO:0007669"/>
    <property type="project" value="InterPro"/>
</dbReference>
<name>A0A1F5SYJ3_9BACT</name>
<dbReference type="SMART" id="SM01340">
    <property type="entry name" value="DNA_mis_repair"/>
    <property type="match status" value="1"/>
</dbReference>
<dbReference type="HAMAP" id="MF_00149">
    <property type="entry name" value="DNA_mis_repair"/>
    <property type="match status" value="1"/>
</dbReference>
<dbReference type="GO" id="GO:0032300">
    <property type="term" value="C:mismatch repair complex"/>
    <property type="evidence" value="ECO:0007669"/>
    <property type="project" value="InterPro"/>
</dbReference>
<feature type="domain" description="MutL C-terminal dimerisation" evidence="5">
    <location>
        <begin position="403"/>
        <end position="551"/>
    </location>
</feature>
<comment type="similarity">
    <text evidence="1 4">Belongs to the DNA mismatch repair MutL/HexB family.</text>
</comment>
<dbReference type="CDD" id="cd00782">
    <property type="entry name" value="MutL_Trans"/>
    <property type="match status" value="1"/>
</dbReference>
<dbReference type="InterPro" id="IPR020667">
    <property type="entry name" value="DNA_mismatch_repair_MutL"/>
</dbReference>
<gene>
    <name evidence="4" type="primary">mutL</name>
    <name evidence="7" type="ORF">A2478_04510</name>
</gene>
<dbReference type="NCBIfam" id="TIGR00585">
    <property type="entry name" value="mutl"/>
    <property type="match status" value="1"/>
</dbReference>
<dbReference type="PANTHER" id="PTHR10073:SF12">
    <property type="entry name" value="DNA MISMATCH REPAIR PROTEIN MLH1"/>
    <property type="match status" value="1"/>
</dbReference>
<dbReference type="GO" id="GO:0030983">
    <property type="term" value="F:mismatched DNA binding"/>
    <property type="evidence" value="ECO:0007669"/>
    <property type="project" value="InterPro"/>
</dbReference>
<protein>
    <recommendedName>
        <fullName evidence="4">DNA mismatch repair protein MutL</fullName>
    </recommendedName>
</protein>
<evidence type="ECO:0000259" key="5">
    <source>
        <dbReference type="SMART" id="SM00853"/>
    </source>
</evidence>
<sequence>MSENTIKILPQELINQIAAGEVVERPASVVKELVENSLDAGADMIEVEIENGGVNSIKIKDNGKGMSKEDAILAVKQHATSKIANLDDLFNINTMGFRGEALASISSVSHFSLITKQKNDLSAIEVKVENNQSSSQEIGASDGTTITVNKLFHNVPARQKYLKTAVTEFNHIVDLFINYALAYNKVTWRFIHNGKTVYQYPATNDLRNRIYEVLGGEIADNLLKVDYNGIEFHLSGFIGKPQIARNNHKLQYLFVNGRPVNEYVIAKQVKEAYSTIIAHNLFPVFILFIQIDPKSVDVNVHPRKMEVRFAEPQMIYKMAYRVVAEVLDQSELTKQIKVDRNFSPISHALKNKSNFKFENFNQTKFEPSNSFNHRSDISEPLISNLSTDPMVFVENKTDREYKIIGQIQKSYIIVETSQGIKIYDQHASSERVQYEKISRDWLSRSVAKQTLLIPDSLELSPSEANLVKNNLEFFNRLGFELDEFSNNSFVINSVPLAVYKVDYKSSLKEIINDLDENNLSGMVDGIKISDATNRVLNMMSCRSAVKFGDELTIDEMYALIDSLESNPSQYTCVHGRPCVLEYKYEELEKLFKRRD</sequence>
<dbReference type="SUPFAM" id="SSF118116">
    <property type="entry name" value="DNA mismatch repair protein MutL"/>
    <property type="match status" value="1"/>
</dbReference>
<dbReference type="Pfam" id="PF01119">
    <property type="entry name" value="DNA_mis_repair"/>
    <property type="match status" value="1"/>
</dbReference>
<evidence type="ECO:0000259" key="6">
    <source>
        <dbReference type="SMART" id="SM01340"/>
    </source>
</evidence>
<dbReference type="InterPro" id="IPR038973">
    <property type="entry name" value="MutL/Mlh/Pms-like"/>
</dbReference>
<proteinExistence type="inferred from homology"/>
<dbReference type="SUPFAM" id="SSF54211">
    <property type="entry name" value="Ribosomal protein S5 domain 2-like"/>
    <property type="match status" value="1"/>
</dbReference>
<dbReference type="InterPro" id="IPR014721">
    <property type="entry name" value="Ribsml_uS5_D2-typ_fold_subgr"/>
</dbReference>
<dbReference type="InterPro" id="IPR037198">
    <property type="entry name" value="MutL_C_sf"/>
</dbReference>
<feature type="domain" description="DNA mismatch repair protein S5" evidence="6">
    <location>
        <begin position="210"/>
        <end position="328"/>
    </location>
</feature>
<accession>A0A1F5SYJ3</accession>
<dbReference type="PROSITE" id="PS00058">
    <property type="entry name" value="DNA_MISMATCH_REPAIR_1"/>
    <property type="match status" value="1"/>
</dbReference>
<keyword evidence="2 4" id="KW-0227">DNA damage</keyword>
<dbReference type="CDD" id="cd16926">
    <property type="entry name" value="HATPase_MutL-MLH-PMS-like"/>
    <property type="match status" value="1"/>
</dbReference>
<comment type="caution">
    <text evidence="7">The sequence shown here is derived from an EMBL/GenBank/DDBJ whole genome shotgun (WGS) entry which is preliminary data.</text>
</comment>
<evidence type="ECO:0000313" key="8">
    <source>
        <dbReference type="Proteomes" id="UP000179001"/>
    </source>
</evidence>
<dbReference type="InterPro" id="IPR002099">
    <property type="entry name" value="MutL/Mlh/PMS"/>
</dbReference>
<dbReference type="Gene3D" id="3.30.565.10">
    <property type="entry name" value="Histidine kinase-like ATPase, C-terminal domain"/>
    <property type="match status" value="1"/>
</dbReference>